<evidence type="ECO:0000256" key="7">
    <source>
        <dbReference type="SAM" id="Phobius"/>
    </source>
</evidence>
<keyword evidence="11" id="KW-1185">Reference proteome</keyword>
<dbReference type="InterPro" id="IPR036249">
    <property type="entry name" value="Thioredoxin-like_sf"/>
</dbReference>
<organism evidence="10 11">
    <name type="scientific">Sphingobium quisquiliarum P25</name>
    <dbReference type="NCBI Taxonomy" id="1329909"/>
    <lineage>
        <taxon>Bacteria</taxon>
        <taxon>Pseudomonadati</taxon>
        <taxon>Pseudomonadota</taxon>
        <taxon>Alphaproteobacteria</taxon>
        <taxon>Sphingomonadales</taxon>
        <taxon>Sphingomonadaceae</taxon>
        <taxon>Sphingobium</taxon>
    </lineage>
</organism>
<evidence type="ECO:0000256" key="6">
    <source>
        <dbReference type="SAM" id="MobiDB-lite"/>
    </source>
</evidence>
<accession>T0HF07</accession>
<feature type="transmembrane region" description="Helical" evidence="7">
    <location>
        <begin position="452"/>
        <end position="478"/>
    </location>
</feature>
<dbReference type="GO" id="GO:0045454">
    <property type="term" value="P:cell redox homeostasis"/>
    <property type="evidence" value="ECO:0007669"/>
    <property type="project" value="TreeGrafter"/>
</dbReference>
<feature type="region of interest" description="Disordered" evidence="6">
    <location>
        <begin position="285"/>
        <end position="320"/>
    </location>
</feature>
<feature type="transmembrane region" description="Helical" evidence="7">
    <location>
        <begin position="373"/>
        <end position="392"/>
    </location>
</feature>
<dbReference type="Pfam" id="PF11412">
    <property type="entry name" value="DsbD_N"/>
    <property type="match status" value="1"/>
</dbReference>
<keyword evidence="5 7" id="KW-0472">Membrane</keyword>
<dbReference type="InterPro" id="IPR003834">
    <property type="entry name" value="Cyt_c_assmbl_TM_dom"/>
</dbReference>
<name>T0HF07_9SPHN</name>
<dbReference type="GO" id="GO:0015035">
    <property type="term" value="F:protein-disulfide reductase activity"/>
    <property type="evidence" value="ECO:0007669"/>
    <property type="project" value="TreeGrafter"/>
</dbReference>
<evidence type="ECO:0000259" key="9">
    <source>
        <dbReference type="Pfam" id="PF11412"/>
    </source>
</evidence>
<evidence type="ECO:0000256" key="4">
    <source>
        <dbReference type="ARBA" id="ARBA00022989"/>
    </source>
</evidence>
<keyword evidence="3" id="KW-0201">Cytochrome c-type biogenesis</keyword>
<dbReference type="RefSeq" id="WP_021236942.1">
    <property type="nucleotide sequence ID" value="NZ_ATHO01000023.1"/>
</dbReference>
<evidence type="ECO:0000313" key="11">
    <source>
        <dbReference type="Proteomes" id="UP000015525"/>
    </source>
</evidence>
<dbReference type="AlphaFoldDB" id="T0HF07"/>
<feature type="transmembrane region" description="Helical" evidence="7">
    <location>
        <begin position="577"/>
        <end position="595"/>
    </location>
</feature>
<feature type="transmembrane region" description="Helical" evidence="7">
    <location>
        <begin position="484"/>
        <end position="506"/>
    </location>
</feature>
<feature type="transmembrane region" description="Helical" evidence="7">
    <location>
        <begin position="550"/>
        <end position="570"/>
    </location>
</feature>
<feature type="domain" description="Cytochrome C biogenesis protein transmembrane" evidence="8">
    <location>
        <begin position="332"/>
        <end position="538"/>
    </location>
</feature>
<feature type="domain" description="Thiol:disulfide interchange protein DsbD N-terminal" evidence="9">
    <location>
        <begin position="56"/>
        <end position="165"/>
    </location>
</feature>
<dbReference type="GO" id="GO:0016020">
    <property type="term" value="C:membrane"/>
    <property type="evidence" value="ECO:0007669"/>
    <property type="project" value="UniProtKB-SubCell"/>
</dbReference>
<evidence type="ECO:0000256" key="2">
    <source>
        <dbReference type="ARBA" id="ARBA00022692"/>
    </source>
</evidence>
<dbReference type="Pfam" id="PF13899">
    <property type="entry name" value="Thioredoxin_7"/>
    <property type="match status" value="1"/>
</dbReference>
<dbReference type="EMBL" id="ATHO01000023">
    <property type="protein sequence ID" value="EQB11607.1"/>
    <property type="molecule type" value="Genomic_DNA"/>
</dbReference>
<reference evidence="10 11" key="1">
    <citation type="journal article" date="2013" name="Genome Announc.">
        <title>Draft Genome Sequence of Sphingobium quisquiliarum Strain P25T, a Novel Hexachlorocyclohexane (HCH)-Degrading Bacterium Isolated from an HCH Dumpsite.</title>
        <authorList>
            <person name="Kumar Singh A."/>
            <person name="Sangwan N."/>
            <person name="Sharma A."/>
            <person name="Gupta V."/>
            <person name="Khurana J.P."/>
            <person name="Lal R."/>
        </authorList>
    </citation>
    <scope>NUCLEOTIDE SEQUENCE [LARGE SCALE GENOMIC DNA]</scope>
    <source>
        <strain evidence="10 11">P25</strain>
    </source>
</reference>
<dbReference type="GO" id="GO:0017004">
    <property type="term" value="P:cytochrome complex assembly"/>
    <property type="evidence" value="ECO:0007669"/>
    <property type="project" value="UniProtKB-KW"/>
</dbReference>
<feature type="transmembrane region" description="Helical" evidence="7">
    <location>
        <begin position="327"/>
        <end position="352"/>
    </location>
</feature>
<comment type="subcellular location">
    <subcellularLocation>
        <location evidence="1">Membrane</location>
        <topology evidence="1">Multi-pass membrane protein</topology>
    </subcellularLocation>
</comment>
<evidence type="ECO:0000259" key="8">
    <source>
        <dbReference type="Pfam" id="PF02683"/>
    </source>
</evidence>
<dbReference type="Proteomes" id="UP000015525">
    <property type="component" value="Unassembled WGS sequence"/>
</dbReference>
<keyword evidence="4 7" id="KW-1133">Transmembrane helix</keyword>
<evidence type="ECO:0000256" key="1">
    <source>
        <dbReference type="ARBA" id="ARBA00004141"/>
    </source>
</evidence>
<dbReference type="Gene3D" id="3.40.30.10">
    <property type="entry name" value="Glutaredoxin"/>
    <property type="match status" value="1"/>
</dbReference>
<gene>
    <name evidence="10" type="ORF">L288_03160</name>
</gene>
<protein>
    <recommendedName>
        <fullName evidence="12">Thioredoxin domain-containing protein</fullName>
    </recommendedName>
</protein>
<dbReference type="Pfam" id="PF02683">
    <property type="entry name" value="DsbD_TM"/>
    <property type="match status" value="1"/>
</dbReference>
<feature type="transmembrane region" description="Helical" evidence="7">
    <location>
        <begin position="412"/>
        <end position="431"/>
    </location>
</feature>
<dbReference type="InterPro" id="IPR035671">
    <property type="entry name" value="DsbD_gamma"/>
</dbReference>
<proteinExistence type="predicted"/>
<evidence type="ECO:0000256" key="3">
    <source>
        <dbReference type="ARBA" id="ARBA00022748"/>
    </source>
</evidence>
<feature type="compositionally biased region" description="Low complexity" evidence="6">
    <location>
        <begin position="290"/>
        <end position="306"/>
    </location>
</feature>
<dbReference type="PATRIC" id="fig|1329909.3.peg.592"/>
<evidence type="ECO:0000256" key="5">
    <source>
        <dbReference type="ARBA" id="ARBA00023136"/>
    </source>
</evidence>
<dbReference type="CDD" id="cd02953">
    <property type="entry name" value="DsbDgamma"/>
    <property type="match status" value="1"/>
</dbReference>
<sequence length="729" mass="76101">MTTSVGTMIDRPPRLAVRLFALFVAAFLGIIAGPVAAQGTANIDASVLVESSSPKPGTTTRIAIRMVPRTGWHGYWVNPGDSGLSVEANWTAPDGVTIGDLRHPAPTLLKLAGLASYVHKDAFTLLANMNLNDDVAAGTAIPLRVNLSWLACSDTLCVPELATFDLQLTAGDGTTNAAAAPVFRAAKAALPVEGRLKLMVGRQGGDWRFDIDGEARLDASSVRLFPAQDGWFAASAPQTVVRREGGWRVTVAASDNAAPRPSDFRGVFADSKRSFALMASGARETPSAEAPVTQSAPASTAAALPDAAEKPTPAQGSKRAAPADTRAFRIALTGAILGGLLLNLMPCVFPILSLKALSLARSGADRHTAKVEGLAYFAGSVATTTALGAILVGARAMGHDIGWSFQLQDPRMILLLMLLSLAIALNLAGLFEVSGPSLSGNWMTKKGGLGAFGTGALAALIATPCSGPFMGVALGAALVLPVPAALAVFAGLGLGMALPFLLIAFVPWLQHWLPKPGAWMATFRRILAIPMLLTAIGLAWVLGRQSGVDGLAMGLLIAALAALGLWWVGLRQSGGRSAMVGLAPVMAALLVAVAIELPRPAAATAPADTGPQVFSEARFAELRAQGVPVFVDFTADWCLVCQVNKRAAIDRADTQAAFAKAGVTMLVADWTRGDPEITRFLASRGRNSIPYYLFAPPKRPVRELPQMLGSEMLIGLANESEGNTDDEHL</sequence>
<comment type="caution">
    <text evidence="10">The sequence shown here is derived from an EMBL/GenBank/DDBJ whole genome shotgun (WGS) entry which is preliminary data.</text>
</comment>
<evidence type="ECO:0008006" key="12">
    <source>
        <dbReference type="Google" id="ProtNLM"/>
    </source>
</evidence>
<evidence type="ECO:0000313" key="10">
    <source>
        <dbReference type="EMBL" id="EQB11607.1"/>
    </source>
</evidence>
<feature type="transmembrane region" description="Helical" evidence="7">
    <location>
        <begin position="526"/>
        <end position="544"/>
    </location>
</feature>
<keyword evidence="2 7" id="KW-0812">Transmembrane</keyword>
<dbReference type="InterPro" id="IPR028250">
    <property type="entry name" value="DsbDN"/>
</dbReference>
<dbReference type="PANTHER" id="PTHR32234:SF3">
    <property type="entry name" value="SUPPRESSION OF COPPER SENSITIVITY PROTEIN"/>
    <property type="match status" value="1"/>
</dbReference>
<dbReference type="SUPFAM" id="SSF52833">
    <property type="entry name" value="Thioredoxin-like"/>
    <property type="match status" value="1"/>
</dbReference>
<dbReference type="PANTHER" id="PTHR32234">
    <property type="entry name" value="THIOL:DISULFIDE INTERCHANGE PROTEIN DSBD"/>
    <property type="match status" value="1"/>
</dbReference>